<evidence type="ECO:0000313" key="3">
    <source>
        <dbReference type="Proteomes" id="UP000007801"/>
    </source>
</evidence>
<gene>
    <name evidence="2" type="primary">Dana\GF14700</name>
    <name evidence="2" type="synonym">dana_GLEANR_15464</name>
    <name evidence="2" type="ORF">GF14700</name>
</gene>
<evidence type="ECO:0000313" key="2">
    <source>
        <dbReference type="EMBL" id="EDV31135.1"/>
    </source>
</evidence>
<dbReference type="HOGENOM" id="CLU_1367490_0_0_1"/>
<accession>B3MNP8</accession>
<dbReference type="GeneID" id="6497521"/>
<feature type="region of interest" description="Disordered" evidence="1">
    <location>
        <begin position="1"/>
        <end position="52"/>
    </location>
</feature>
<feature type="compositionally biased region" description="Basic and acidic residues" evidence="1">
    <location>
        <begin position="1"/>
        <end position="14"/>
    </location>
</feature>
<dbReference type="STRING" id="7217.B3MNP8"/>
<dbReference type="EMBL" id="CH902620">
    <property type="protein sequence ID" value="EDV31135.1"/>
    <property type="molecule type" value="Genomic_DNA"/>
</dbReference>
<dbReference type="KEGG" id="dan:6497521"/>
<feature type="region of interest" description="Disordered" evidence="1">
    <location>
        <begin position="97"/>
        <end position="119"/>
    </location>
</feature>
<dbReference type="eggNOG" id="ENOG502TCEZ">
    <property type="taxonomic scope" value="Eukaryota"/>
</dbReference>
<proteinExistence type="predicted"/>
<dbReference type="OMA" id="EWRTEMN"/>
<reference evidence="2 3" key="1">
    <citation type="journal article" date="2007" name="Nature">
        <title>Evolution of genes and genomes on the Drosophila phylogeny.</title>
        <authorList>
            <consortium name="Drosophila 12 Genomes Consortium"/>
            <person name="Clark A.G."/>
            <person name="Eisen M.B."/>
            <person name="Smith D.R."/>
            <person name="Bergman C.M."/>
            <person name="Oliver B."/>
            <person name="Markow T.A."/>
            <person name="Kaufman T.C."/>
            <person name="Kellis M."/>
            <person name="Gelbart W."/>
            <person name="Iyer V.N."/>
            <person name="Pollard D.A."/>
            <person name="Sackton T.B."/>
            <person name="Larracuente A.M."/>
            <person name="Singh N.D."/>
            <person name="Abad J.P."/>
            <person name="Abt D.N."/>
            <person name="Adryan B."/>
            <person name="Aguade M."/>
            <person name="Akashi H."/>
            <person name="Anderson W.W."/>
            <person name="Aquadro C.F."/>
            <person name="Ardell D.H."/>
            <person name="Arguello R."/>
            <person name="Artieri C.G."/>
            <person name="Barbash D.A."/>
            <person name="Barker D."/>
            <person name="Barsanti P."/>
            <person name="Batterham P."/>
            <person name="Batzoglou S."/>
            <person name="Begun D."/>
            <person name="Bhutkar A."/>
            <person name="Blanco E."/>
            <person name="Bosak S.A."/>
            <person name="Bradley R.K."/>
            <person name="Brand A.D."/>
            <person name="Brent M.R."/>
            <person name="Brooks A.N."/>
            <person name="Brown R.H."/>
            <person name="Butlin R.K."/>
            <person name="Caggese C."/>
            <person name="Calvi B.R."/>
            <person name="Bernardo de Carvalho A."/>
            <person name="Caspi A."/>
            <person name="Castrezana S."/>
            <person name="Celniker S.E."/>
            <person name="Chang J.L."/>
            <person name="Chapple C."/>
            <person name="Chatterji S."/>
            <person name="Chinwalla A."/>
            <person name="Civetta A."/>
            <person name="Clifton S.W."/>
            <person name="Comeron J.M."/>
            <person name="Costello J.C."/>
            <person name="Coyne J.A."/>
            <person name="Daub J."/>
            <person name="David R.G."/>
            <person name="Delcher A.L."/>
            <person name="Delehaunty K."/>
            <person name="Do C.B."/>
            <person name="Ebling H."/>
            <person name="Edwards K."/>
            <person name="Eickbush T."/>
            <person name="Evans J.D."/>
            <person name="Filipski A."/>
            <person name="Findeiss S."/>
            <person name="Freyhult E."/>
            <person name="Fulton L."/>
            <person name="Fulton R."/>
            <person name="Garcia A.C."/>
            <person name="Gardiner A."/>
            <person name="Garfield D.A."/>
            <person name="Garvin B.E."/>
            <person name="Gibson G."/>
            <person name="Gilbert D."/>
            <person name="Gnerre S."/>
            <person name="Godfrey J."/>
            <person name="Good R."/>
            <person name="Gotea V."/>
            <person name="Gravely B."/>
            <person name="Greenberg A.J."/>
            <person name="Griffiths-Jones S."/>
            <person name="Gross S."/>
            <person name="Guigo R."/>
            <person name="Gustafson E.A."/>
            <person name="Haerty W."/>
            <person name="Hahn M.W."/>
            <person name="Halligan D.L."/>
            <person name="Halpern A.L."/>
            <person name="Halter G.M."/>
            <person name="Han M.V."/>
            <person name="Heger A."/>
            <person name="Hillier L."/>
            <person name="Hinrichs A.S."/>
            <person name="Holmes I."/>
            <person name="Hoskins R.A."/>
            <person name="Hubisz M.J."/>
            <person name="Hultmark D."/>
            <person name="Huntley M.A."/>
            <person name="Jaffe D.B."/>
            <person name="Jagadeeshan S."/>
            <person name="Jeck W.R."/>
            <person name="Johnson J."/>
            <person name="Jones C.D."/>
            <person name="Jordan W.C."/>
            <person name="Karpen G.H."/>
            <person name="Kataoka E."/>
            <person name="Keightley P.D."/>
            <person name="Kheradpour P."/>
            <person name="Kirkness E.F."/>
            <person name="Koerich L.B."/>
            <person name="Kristiansen K."/>
            <person name="Kudrna D."/>
            <person name="Kulathinal R.J."/>
            <person name="Kumar S."/>
            <person name="Kwok R."/>
            <person name="Lander E."/>
            <person name="Langley C.H."/>
            <person name="Lapoint R."/>
            <person name="Lazzaro B.P."/>
            <person name="Lee S.J."/>
            <person name="Levesque L."/>
            <person name="Li R."/>
            <person name="Lin C.F."/>
            <person name="Lin M.F."/>
            <person name="Lindblad-Toh K."/>
            <person name="Llopart A."/>
            <person name="Long M."/>
            <person name="Low L."/>
            <person name="Lozovsky E."/>
            <person name="Lu J."/>
            <person name="Luo M."/>
            <person name="Machado C.A."/>
            <person name="Makalowski W."/>
            <person name="Marzo M."/>
            <person name="Matsuda M."/>
            <person name="Matzkin L."/>
            <person name="McAllister B."/>
            <person name="McBride C.S."/>
            <person name="McKernan B."/>
            <person name="McKernan K."/>
            <person name="Mendez-Lago M."/>
            <person name="Minx P."/>
            <person name="Mollenhauer M.U."/>
            <person name="Montooth K."/>
            <person name="Mount S.M."/>
            <person name="Mu X."/>
            <person name="Myers E."/>
            <person name="Negre B."/>
            <person name="Newfeld S."/>
            <person name="Nielsen R."/>
            <person name="Noor M.A."/>
            <person name="O'Grady P."/>
            <person name="Pachter L."/>
            <person name="Papaceit M."/>
            <person name="Parisi M.J."/>
            <person name="Parisi M."/>
            <person name="Parts L."/>
            <person name="Pedersen J.S."/>
            <person name="Pesole G."/>
            <person name="Phillippy A.M."/>
            <person name="Ponting C.P."/>
            <person name="Pop M."/>
            <person name="Porcelli D."/>
            <person name="Powell J.R."/>
            <person name="Prohaska S."/>
            <person name="Pruitt K."/>
            <person name="Puig M."/>
            <person name="Quesneville H."/>
            <person name="Ram K.R."/>
            <person name="Rand D."/>
            <person name="Rasmussen M.D."/>
            <person name="Reed L.K."/>
            <person name="Reenan R."/>
            <person name="Reily A."/>
            <person name="Remington K.A."/>
            <person name="Rieger T.T."/>
            <person name="Ritchie M.G."/>
            <person name="Robin C."/>
            <person name="Rogers Y.H."/>
            <person name="Rohde C."/>
            <person name="Rozas J."/>
            <person name="Rubenfield M.J."/>
            <person name="Ruiz A."/>
            <person name="Russo S."/>
            <person name="Salzberg S.L."/>
            <person name="Sanchez-Gracia A."/>
            <person name="Saranga D.J."/>
            <person name="Sato H."/>
            <person name="Schaeffer S.W."/>
            <person name="Schatz M.C."/>
            <person name="Schlenke T."/>
            <person name="Schwartz R."/>
            <person name="Segarra C."/>
            <person name="Singh R.S."/>
            <person name="Sirot L."/>
            <person name="Sirota M."/>
            <person name="Sisneros N.B."/>
            <person name="Smith C.D."/>
            <person name="Smith T.F."/>
            <person name="Spieth J."/>
            <person name="Stage D.E."/>
            <person name="Stark A."/>
            <person name="Stephan W."/>
            <person name="Strausberg R.L."/>
            <person name="Strempel S."/>
            <person name="Sturgill D."/>
            <person name="Sutton G."/>
            <person name="Sutton G.G."/>
            <person name="Tao W."/>
            <person name="Teichmann S."/>
            <person name="Tobari Y.N."/>
            <person name="Tomimura Y."/>
            <person name="Tsolas J.M."/>
            <person name="Valente V.L."/>
            <person name="Venter E."/>
            <person name="Venter J.C."/>
            <person name="Vicario S."/>
            <person name="Vieira F.G."/>
            <person name="Vilella A.J."/>
            <person name="Villasante A."/>
            <person name="Walenz B."/>
            <person name="Wang J."/>
            <person name="Wasserman M."/>
            <person name="Watts T."/>
            <person name="Wilson D."/>
            <person name="Wilson R.K."/>
            <person name="Wing R.A."/>
            <person name="Wolfner M.F."/>
            <person name="Wong A."/>
            <person name="Wong G.K."/>
            <person name="Wu C.I."/>
            <person name="Wu G."/>
            <person name="Yamamoto D."/>
            <person name="Yang H.P."/>
            <person name="Yang S.P."/>
            <person name="Yorke J.A."/>
            <person name="Yoshida K."/>
            <person name="Zdobnov E."/>
            <person name="Zhang P."/>
            <person name="Zhang Y."/>
            <person name="Zimin A.V."/>
            <person name="Baldwin J."/>
            <person name="Abdouelleil A."/>
            <person name="Abdulkadir J."/>
            <person name="Abebe A."/>
            <person name="Abera B."/>
            <person name="Abreu J."/>
            <person name="Acer S.C."/>
            <person name="Aftuck L."/>
            <person name="Alexander A."/>
            <person name="An P."/>
            <person name="Anderson E."/>
            <person name="Anderson S."/>
            <person name="Arachi H."/>
            <person name="Azer M."/>
            <person name="Bachantsang P."/>
            <person name="Barry A."/>
            <person name="Bayul T."/>
            <person name="Berlin A."/>
            <person name="Bessette D."/>
            <person name="Bloom T."/>
            <person name="Blye J."/>
            <person name="Boguslavskiy L."/>
            <person name="Bonnet C."/>
            <person name="Boukhgalter B."/>
            <person name="Bourzgui I."/>
            <person name="Brown A."/>
            <person name="Cahill P."/>
            <person name="Channer S."/>
            <person name="Cheshatsang Y."/>
            <person name="Chuda L."/>
            <person name="Citroen M."/>
            <person name="Collymore A."/>
            <person name="Cooke P."/>
            <person name="Costello M."/>
            <person name="D'Aco K."/>
            <person name="Daza R."/>
            <person name="De Haan G."/>
            <person name="DeGray S."/>
            <person name="DeMaso C."/>
            <person name="Dhargay N."/>
            <person name="Dooley K."/>
            <person name="Dooley E."/>
            <person name="Doricent M."/>
            <person name="Dorje P."/>
            <person name="Dorjee K."/>
            <person name="Dupes A."/>
            <person name="Elong R."/>
            <person name="Falk J."/>
            <person name="Farina A."/>
            <person name="Faro S."/>
            <person name="Ferguson D."/>
            <person name="Fisher S."/>
            <person name="Foley C.D."/>
            <person name="Franke A."/>
            <person name="Friedrich D."/>
            <person name="Gadbois L."/>
            <person name="Gearin G."/>
            <person name="Gearin C.R."/>
            <person name="Giannoukos G."/>
            <person name="Goode T."/>
            <person name="Graham J."/>
            <person name="Grandbois E."/>
            <person name="Grewal S."/>
            <person name="Gyaltsen K."/>
            <person name="Hafez N."/>
            <person name="Hagos B."/>
            <person name="Hall J."/>
            <person name="Henson C."/>
            <person name="Hollinger A."/>
            <person name="Honan T."/>
            <person name="Huard M.D."/>
            <person name="Hughes L."/>
            <person name="Hurhula B."/>
            <person name="Husby M.E."/>
            <person name="Kamat A."/>
            <person name="Kanga B."/>
            <person name="Kashin S."/>
            <person name="Khazanovich D."/>
            <person name="Kisner P."/>
            <person name="Lance K."/>
            <person name="Lara M."/>
            <person name="Lee W."/>
            <person name="Lennon N."/>
            <person name="Letendre F."/>
            <person name="LeVine R."/>
            <person name="Lipovsky A."/>
            <person name="Liu X."/>
            <person name="Liu J."/>
            <person name="Liu S."/>
            <person name="Lokyitsang T."/>
            <person name="Lokyitsang Y."/>
            <person name="Lubonja R."/>
            <person name="Lui A."/>
            <person name="MacDonald P."/>
            <person name="Magnisalis V."/>
            <person name="Maru K."/>
            <person name="Matthews C."/>
            <person name="McCusker W."/>
            <person name="McDonough S."/>
            <person name="Mehta T."/>
            <person name="Meldrim J."/>
            <person name="Meneus L."/>
            <person name="Mihai O."/>
            <person name="Mihalev A."/>
            <person name="Mihova T."/>
            <person name="Mittelman R."/>
            <person name="Mlenga V."/>
            <person name="Montmayeur A."/>
            <person name="Mulrain L."/>
            <person name="Navidi A."/>
            <person name="Naylor J."/>
            <person name="Negash T."/>
            <person name="Nguyen T."/>
            <person name="Nguyen N."/>
            <person name="Nicol R."/>
            <person name="Norbu C."/>
            <person name="Norbu N."/>
            <person name="Novod N."/>
            <person name="O'Neill B."/>
            <person name="Osman S."/>
            <person name="Markiewicz E."/>
            <person name="Oyono O.L."/>
            <person name="Patti C."/>
            <person name="Phunkhang P."/>
            <person name="Pierre F."/>
            <person name="Priest M."/>
            <person name="Raghuraman S."/>
            <person name="Rege F."/>
            <person name="Reyes R."/>
            <person name="Rise C."/>
            <person name="Rogov P."/>
            <person name="Ross K."/>
            <person name="Ryan E."/>
            <person name="Settipalli S."/>
            <person name="Shea T."/>
            <person name="Sherpa N."/>
            <person name="Shi L."/>
            <person name="Shih D."/>
            <person name="Sparrow T."/>
            <person name="Spaulding J."/>
            <person name="Stalker J."/>
            <person name="Stange-Thomann N."/>
            <person name="Stavropoulos S."/>
            <person name="Stone C."/>
            <person name="Strader C."/>
            <person name="Tesfaye S."/>
            <person name="Thomson T."/>
            <person name="Thoulutsang Y."/>
            <person name="Thoulutsang D."/>
            <person name="Topham K."/>
            <person name="Topping I."/>
            <person name="Tsamla T."/>
            <person name="Vassiliev H."/>
            <person name="Vo A."/>
            <person name="Wangchuk T."/>
            <person name="Wangdi T."/>
            <person name="Weiand M."/>
            <person name="Wilkinson J."/>
            <person name="Wilson A."/>
            <person name="Yadav S."/>
            <person name="Young G."/>
            <person name="Yu Q."/>
            <person name="Zembek L."/>
            <person name="Zhong D."/>
            <person name="Zimmer A."/>
            <person name="Zwirko Z."/>
            <person name="Jaffe D.B."/>
            <person name="Alvarez P."/>
            <person name="Brockman W."/>
            <person name="Butler J."/>
            <person name="Chin C."/>
            <person name="Gnerre S."/>
            <person name="Grabherr M."/>
            <person name="Kleber M."/>
            <person name="Mauceli E."/>
            <person name="MacCallum I."/>
        </authorList>
    </citation>
    <scope>NUCLEOTIDE SEQUENCE [LARGE SCALE GENOMIC DNA]</scope>
    <source>
        <strain evidence="3">Tucson 14024-0371.13</strain>
    </source>
</reference>
<dbReference type="PhylomeDB" id="B3MNP8"/>
<dbReference type="AlphaFoldDB" id="B3MNP8"/>
<feature type="compositionally biased region" description="Polar residues" evidence="1">
    <location>
        <begin position="32"/>
        <end position="41"/>
    </location>
</feature>
<dbReference type="OrthoDB" id="7842158at2759"/>
<organism evidence="2 3">
    <name type="scientific">Drosophila ananassae</name>
    <name type="common">Fruit fly</name>
    <dbReference type="NCBI Taxonomy" id="7217"/>
    <lineage>
        <taxon>Eukaryota</taxon>
        <taxon>Metazoa</taxon>
        <taxon>Ecdysozoa</taxon>
        <taxon>Arthropoda</taxon>
        <taxon>Hexapoda</taxon>
        <taxon>Insecta</taxon>
        <taxon>Pterygota</taxon>
        <taxon>Neoptera</taxon>
        <taxon>Endopterygota</taxon>
        <taxon>Diptera</taxon>
        <taxon>Brachycera</taxon>
        <taxon>Muscomorpha</taxon>
        <taxon>Ephydroidea</taxon>
        <taxon>Drosophilidae</taxon>
        <taxon>Drosophila</taxon>
        <taxon>Sophophora</taxon>
    </lineage>
</organism>
<protein>
    <submittedName>
        <fullName evidence="2">Uncharacterized protein</fullName>
    </submittedName>
</protein>
<dbReference type="Proteomes" id="UP000007801">
    <property type="component" value="Unassembled WGS sequence"/>
</dbReference>
<keyword evidence="3" id="KW-1185">Reference proteome</keyword>
<dbReference type="InParanoid" id="B3MNP8"/>
<name>B3MNP8_DROAN</name>
<evidence type="ECO:0000256" key="1">
    <source>
        <dbReference type="SAM" id="MobiDB-lite"/>
    </source>
</evidence>
<sequence length="200" mass="22516">MDGRASSETDERHPNGVTLGRRKSFPSEWRTEMNQPLQRNQDIPPRRSQSETNLECNGIRGLVALESCYQQGSETNRTSSEESGDSLSLRTLDARYSTTSSLPVSTTESQTSGYTTESSYRTATGYARLSESSSYASIETHFGPPPSNFLREIHVAIDIPATEEEIQSIRQDLRDLLTNEITYISQNDEDVVYLIAYHYM</sequence>